<evidence type="ECO:0000256" key="1">
    <source>
        <dbReference type="ARBA" id="ARBA00023002"/>
    </source>
</evidence>
<dbReference type="STRING" id="149040.A0A132B7G5"/>
<dbReference type="Proteomes" id="UP000070700">
    <property type="component" value="Unassembled WGS sequence"/>
</dbReference>
<organism evidence="2 3">
    <name type="scientific">Mollisia scopiformis</name>
    <name type="common">Conifer needle endophyte fungus</name>
    <name type="synonym">Phialocephala scopiformis</name>
    <dbReference type="NCBI Taxonomy" id="149040"/>
    <lineage>
        <taxon>Eukaryota</taxon>
        <taxon>Fungi</taxon>
        <taxon>Dikarya</taxon>
        <taxon>Ascomycota</taxon>
        <taxon>Pezizomycotina</taxon>
        <taxon>Leotiomycetes</taxon>
        <taxon>Helotiales</taxon>
        <taxon>Mollisiaceae</taxon>
        <taxon>Mollisia</taxon>
    </lineage>
</organism>
<dbReference type="KEGG" id="psco:LY89DRAFT_711735"/>
<gene>
    <name evidence="2" type="ORF">LY89DRAFT_711735</name>
</gene>
<name>A0A132B7G5_MOLSC</name>
<dbReference type="PANTHER" id="PTHR43157">
    <property type="entry name" value="PHOSPHATIDYLINOSITOL-GLYCAN BIOSYNTHESIS CLASS F PROTEIN-RELATED"/>
    <property type="match status" value="1"/>
</dbReference>
<dbReference type="Gene3D" id="3.40.50.720">
    <property type="entry name" value="NAD(P)-binding Rossmann-like Domain"/>
    <property type="match status" value="1"/>
</dbReference>
<reference evidence="2 3" key="1">
    <citation type="submission" date="2015-10" db="EMBL/GenBank/DDBJ databases">
        <title>Full genome of DAOMC 229536 Phialocephala scopiformis, a fungal endophyte of spruce producing the potent anti-insectan compound rugulosin.</title>
        <authorList>
            <consortium name="DOE Joint Genome Institute"/>
            <person name="Walker A.K."/>
            <person name="Frasz S.L."/>
            <person name="Seifert K.A."/>
            <person name="Miller J.D."/>
            <person name="Mondo S.J."/>
            <person name="Labutti K."/>
            <person name="Lipzen A."/>
            <person name="Dockter R."/>
            <person name="Kennedy M."/>
            <person name="Grigoriev I.V."/>
            <person name="Spatafora J.W."/>
        </authorList>
    </citation>
    <scope>NUCLEOTIDE SEQUENCE [LARGE SCALE GENOMIC DNA]</scope>
    <source>
        <strain evidence="2 3">CBS 120377</strain>
    </source>
</reference>
<dbReference type="RefSeq" id="XP_018062707.1">
    <property type="nucleotide sequence ID" value="XM_018217926.1"/>
</dbReference>
<dbReference type="Pfam" id="PF00106">
    <property type="entry name" value="adh_short"/>
    <property type="match status" value="1"/>
</dbReference>
<dbReference type="InterPro" id="IPR002347">
    <property type="entry name" value="SDR_fam"/>
</dbReference>
<evidence type="ECO:0000313" key="3">
    <source>
        <dbReference type="Proteomes" id="UP000070700"/>
    </source>
</evidence>
<dbReference type="InParanoid" id="A0A132B7G5"/>
<sequence>MGFAGDIVQMNVGQILQSPFIPHVDLTGQTIVITGANTGLGFEAAKHFYKLNVSKLILACRNMTKGEAARKAVLASNPTFEGKVEVWPLDMSSFASVLAFGDRLNSLSRLDAFLSNAGIETNDYEQFEGHESVITVNVISTFLVSMLAIPKLRETAKAQKRPTRLVVTGSVMHIFAKYQHLVEPGRGRIFSSLDDEKTADMSGRYNLSKLMVLLGVRQLADQLDIGTKQGQGDVIVNCVNPGWCKTELFRMNTGGLGGKIGLALIGRSAEDGGKTLVHAAVAGKDTHGKYLDACRIKPESTWVRSKASIETERRMWLELVEILEAIRPGVTRL</sequence>
<dbReference type="EMBL" id="KQ947436">
    <property type="protein sequence ID" value="KUJ08352.1"/>
    <property type="molecule type" value="Genomic_DNA"/>
</dbReference>
<dbReference type="OrthoDB" id="542013at2759"/>
<dbReference type="GeneID" id="28827652"/>
<protein>
    <submittedName>
        <fullName evidence="2">Short-chain dehydrogenase/reductase</fullName>
    </submittedName>
</protein>
<accession>A0A132B7G5</accession>
<evidence type="ECO:0000313" key="2">
    <source>
        <dbReference type="EMBL" id="KUJ08352.1"/>
    </source>
</evidence>
<dbReference type="AlphaFoldDB" id="A0A132B7G5"/>
<dbReference type="InterPro" id="IPR036291">
    <property type="entry name" value="NAD(P)-bd_dom_sf"/>
</dbReference>
<keyword evidence="1" id="KW-0560">Oxidoreductase</keyword>
<dbReference type="PANTHER" id="PTHR43157:SF31">
    <property type="entry name" value="PHOSPHATIDYLINOSITOL-GLYCAN BIOSYNTHESIS CLASS F PROTEIN"/>
    <property type="match status" value="1"/>
</dbReference>
<proteinExistence type="predicted"/>
<keyword evidence="3" id="KW-1185">Reference proteome</keyword>
<dbReference type="GO" id="GO:0016491">
    <property type="term" value="F:oxidoreductase activity"/>
    <property type="evidence" value="ECO:0007669"/>
    <property type="project" value="UniProtKB-KW"/>
</dbReference>
<dbReference type="SUPFAM" id="SSF51735">
    <property type="entry name" value="NAD(P)-binding Rossmann-fold domains"/>
    <property type="match status" value="1"/>
</dbReference>
<dbReference type="PRINTS" id="PR00081">
    <property type="entry name" value="GDHRDH"/>
</dbReference>